<protein>
    <submittedName>
        <fullName evidence="1">Uncharacterized protein</fullName>
    </submittedName>
</protein>
<dbReference type="EMBL" id="BKCJ010345820">
    <property type="protein sequence ID" value="GEZ94539.1"/>
    <property type="molecule type" value="Genomic_DNA"/>
</dbReference>
<comment type="caution">
    <text evidence="1">The sequence shown here is derived from an EMBL/GenBank/DDBJ whole genome shotgun (WGS) entry which is preliminary data.</text>
</comment>
<accession>A0A699IXP6</accession>
<reference evidence="1" key="1">
    <citation type="journal article" date="2019" name="Sci. Rep.">
        <title>Draft genome of Tanacetum cinerariifolium, the natural source of mosquito coil.</title>
        <authorList>
            <person name="Yamashiro T."/>
            <person name="Shiraishi A."/>
            <person name="Satake H."/>
            <person name="Nakayama K."/>
        </authorList>
    </citation>
    <scope>NUCLEOTIDE SEQUENCE</scope>
</reference>
<gene>
    <name evidence="1" type="ORF">Tci_566512</name>
</gene>
<organism evidence="1">
    <name type="scientific">Tanacetum cinerariifolium</name>
    <name type="common">Dalmatian daisy</name>
    <name type="synonym">Chrysanthemum cinerariifolium</name>
    <dbReference type="NCBI Taxonomy" id="118510"/>
    <lineage>
        <taxon>Eukaryota</taxon>
        <taxon>Viridiplantae</taxon>
        <taxon>Streptophyta</taxon>
        <taxon>Embryophyta</taxon>
        <taxon>Tracheophyta</taxon>
        <taxon>Spermatophyta</taxon>
        <taxon>Magnoliopsida</taxon>
        <taxon>eudicotyledons</taxon>
        <taxon>Gunneridae</taxon>
        <taxon>Pentapetalae</taxon>
        <taxon>asterids</taxon>
        <taxon>campanulids</taxon>
        <taxon>Asterales</taxon>
        <taxon>Asteraceae</taxon>
        <taxon>Asteroideae</taxon>
        <taxon>Anthemideae</taxon>
        <taxon>Anthemidinae</taxon>
        <taxon>Tanacetum</taxon>
    </lineage>
</organism>
<name>A0A699IXP6_TANCI</name>
<sequence length="79" mass="9358">MRRLLKMVKKCFEDNHLLTLFSAPSYCNEFGALLTYFHIIKRFTKERKVLLQIYVNLVELQNYLGDYTVSVPNTNQVVK</sequence>
<dbReference type="AlphaFoldDB" id="A0A699IXP6"/>
<evidence type="ECO:0000313" key="1">
    <source>
        <dbReference type="EMBL" id="GEZ94539.1"/>
    </source>
</evidence>
<proteinExistence type="predicted"/>